<protein>
    <submittedName>
        <fullName evidence="1">Uncharacterized protein</fullName>
    </submittedName>
</protein>
<evidence type="ECO:0000313" key="2">
    <source>
        <dbReference type="Proteomes" id="UP001165960"/>
    </source>
</evidence>
<dbReference type="EMBL" id="QTSX02006637">
    <property type="protein sequence ID" value="KAJ9052586.1"/>
    <property type="molecule type" value="Genomic_DNA"/>
</dbReference>
<evidence type="ECO:0000313" key="1">
    <source>
        <dbReference type="EMBL" id="KAJ9052586.1"/>
    </source>
</evidence>
<reference evidence="1" key="1">
    <citation type="submission" date="2022-04" db="EMBL/GenBank/DDBJ databases">
        <title>Genome of the entomopathogenic fungus Entomophthora muscae.</title>
        <authorList>
            <person name="Elya C."/>
            <person name="Lovett B.R."/>
            <person name="Lee E."/>
            <person name="Macias A.M."/>
            <person name="Hajek A.E."/>
            <person name="De Bivort B.L."/>
            <person name="Kasson M.T."/>
            <person name="De Fine Licht H.H."/>
            <person name="Stajich J.E."/>
        </authorList>
    </citation>
    <scope>NUCLEOTIDE SEQUENCE</scope>
    <source>
        <strain evidence="1">Berkeley</strain>
    </source>
</reference>
<dbReference type="Proteomes" id="UP001165960">
    <property type="component" value="Unassembled WGS sequence"/>
</dbReference>
<organism evidence="1 2">
    <name type="scientific">Entomophthora muscae</name>
    <dbReference type="NCBI Taxonomy" id="34485"/>
    <lineage>
        <taxon>Eukaryota</taxon>
        <taxon>Fungi</taxon>
        <taxon>Fungi incertae sedis</taxon>
        <taxon>Zoopagomycota</taxon>
        <taxon>Entomophthoromycotina</taxon>
        <taxon>Entomophthoromycetes</taxon>
        <taxon>Entomophthorales</taxon>
        <taxon>Entomophthoraceae</taxon>
        <taxon>Entomophthora</taxon>
    </lineage>
</organism>
<keyword evidence="2" id="KW-1185">Reference proteome</keyword>
<sequence>MLVQESSTPRPNNFKKLSCSNTQSATNGAHHRSTTHSSVQEGPSQEPATSVLTSFHKRYDRAPMKTSNVERDCWLCQEEELIDVNSLPPISNVRCSELPIALLNHAVKVQHTTIIHGL</sequence>
<name>A0ACC2RRA6_9FUNG</name>
<accession>A0ACC2RRA6</accession>
<proteinExistence type="predicted"/>
<comment type="caution">
    <text evidence="1">The sequence shown here is derived from an EMBL/GenBank/DDBJ whole genome shotgun (WGS) entry which is preliminary data.</text>
</comment>
<gene>
    <name evidence="1" type="ORF">DSO57_1032667</name>
</gene>